<sequence length="798" mass="89711">MDVESSFNIDIESSFFINEDSGSDMEIMDVQYSPKSFESTAQVGVLISGDCRLVALDLLGNISVNFHEMYCKSPLLKGMDFEQLSTNMKLHFTLLPEELQCFISLFIIPDESLLTTTHWIPISTLNERCSDYLLQTKEFHGVNTSSASDIFLKIGKGEYTVSFPSKEEMECDLKQLFSMERCGDYDLKNLTALLVDTENCNSISGQKSEQNLLSVLTETGTMIENKNCVSHSEKTPTKNDETVDDNRIILPACEDDPKKRTLSRSNTVKQSNFSKGFLFKSAMLPKIPCYEFADFSLEFDDLLASFNSYEAFNIRNDGLCQELPNEPNIPQHSEEQDVTSVVPLTRNNISTQADNEGNAVHGDRSEKRQAADALTDSKPAQGRKKKTAHLTSSSELSNSSVSVQARSTEDKNLDDLVASGDLKGKMLAEIGLFRQNLSRSSQSTNSSKRNEKDITSSADSKGNAVHVDHSVSVVDVNYGHKKRRAADALTDSKHEKGRKKKAARLTSSELSSSYVSLQARSTEDKSIQDDRVASGDLKEEMLAEIGLFRKNLSGSFQSTNSSKLNKKDLKSSADCFISLMQKKLPEASCDTYQSHKPTSKNRNTLATDQSEYSHMPKKEIAQSRETIHEESSKVYVSKQDHKDALKEHSYKKTALRHTKITSGKPVKNTLVTKELSSKESDQKIQNRTILKRISPNSWKVVTPNSKKDNVDFRELELTEDIHCMKKLLLKYLEVKLEKDSKHNLHFRLRPRSCFLDVLKRTGLTWNHPRCKKLVNKMAPLLVAAVQWENSQTPKCNNS</sequence>
<protein>
    <submittedName>
        <fullName evidence="2">Uncharacterized protein</fullName>
    </submittedName>
</protein>
<evidence type="ECO:0000313" key="3">
    <source>
        <dbReference type="Proteomes" id="UP000245119"/>
    </source>
</evidence>
<organism evidence="2 3">
    <name type="scientific">Pomacea canaliculata</name>
    <name type="common">Golden apple snail</name>
    <dbReference type="NCBI Taxonomy" id="400727"/>
    <lineage>
        <taxon>Eukaryota</taxon>
        <taxon>Metazoa</taxon>
        <taxon>Spiralia</taxon>
        <taxon>Lophotrochozoa</taxon>
        <taxon>Mollusca</taxon>
        <taxon>Gastropoda</taxon>
        <taxon>Caenogastropoda</taxon>
        <taxon>Architaenioglossa</taxon>
        <taxon>Ampullarioidea</taxon>
        <taxon>Ampullariidae</taxon>
        <taxon>Pomacea</taxon>
    </lineage>
</organism>
<accession>A0A2T7P8M2</accession>
<feature type="compositionally biased region" description="Low complexity" evidence="1">
    <location>
        <begin position="438"/>
        <end position="447"/>
    </location>
</feature>
<proteinExistence type="predicted"/>
<keyword evidence="3" id="KW-1185">Reference proteome</keyword>
<feature type="region of interest" description="Disordered" evidence="1">
    <location>
        <begin position="438"/>
        <end position="507"/>
    </location>
</feature>
<name>A0A2T7P8M2_POMCA</name>
<feature type="region of interest" description="Disordered" evidence="1">
    <location>
        <begin position="348"/>
        <end position="408"/>
    </location>
</feature>
<evidence type="ECO:0000256" key="1">
    <source>
        <dbReference type="SAM" id="MobiDB-lite"/>
    </source>
</evidence>
<feature type="compositionally biased region" description="Basic and acidic residues" evidence="1">
    <location>
        <begin position="361"/>
        <end position="370"/>
    </location>
</feature>
<evidence type="ECO:0000313" key="2">
    <source>
        <dbReference type="EMBL" id="PVD29763.1"/>
    </source>
</evidence>
<dbReference type="Proteomes" id="UP000245119">
    <property type="component" value="Linkage Group LG5"/>
</dbReference>
<dbReference type="EMBL" id="PZQS01000005">
    <property type="protein sequence ID" value="PVD29763.1"/>
    <property type="molecule type" value="Genomic_DNA"/>
</dbReference>
<feature type="compositionally biased region" description="Low complexity" evidence="1">
    <location>
        <begin position="392"/>
        <end position="402"/>
    </location>
</feature>
<dbReference type="AlphaFoldDB" id="A0A2T7P8M2"/>
<reference evidence="2 3" key="1">
    <citation type="submission" date="2018-04" db="EMBL/GenBank/DDBJ databases">
        <title>The genome of golden apple snail Pomacea canaliculata provides insight into stress tolerance and invasive adaptation.</title>
        <authorList>
            <person name="Liu C."/>
            <person name="Liu B."/>
            <person name="Ren Y."/>
            <person name="Zhang Y."/>
            <person name="Wang H."/>
            <person name="Li S."/>
            <person name="Jiang F."/>
            <person name="Yin L."/>
            <person name="Zhang G."/>
            <person name="Qian W."/>
            <person name="Fan W."/>
        </authorList>
    </citation>
    <scope>NUCLEOTIDE SEQUENCE [LARGE SCALE GENOMIC DNA]</scope>
    <source>
        <strain evidence="2">SZHN2017</strain>
        <tissue evidence="2">Muscle</tissue>
    </source>
</reference>
<gene>
    <name evidence="2" type="ORF">C0Q70_09020</name>
</gene>
<comment type="caution">
    <text evidence="2">The sequence shown here is derived from an EMBL/GenBank/DDBJ whole genome shotgun (WGS) entry which is preliminary data.</text>
</comment>